<organism evidence="2 3">
    <name type="scientific">Rhipicephalus microplus</name>
    <name type="common">Cattle tick</name>
    <name type="synonym">Boophilus microplus</name>
    <dbReference type="NCBI Taxonomy" id="6941"/>
    <lineage>
        <taxon>Eukaryota</taxon>
        <taxon>Metazoa</taxon>
        <taxon>Ecdysozoa</taxon>
        <taxon>Arthropoda</taxon>
        <taxon>Chelicerata</taxon>
        <taxon>Arachnida</taxon>
        <taxon>Acari</taxon>
        <taxon>Parasitiformes</taxon>
        <taxon>Ixodida</taxon>
        <taxon>Ixodoidea</taxon>
        <taxon>Ixodidae</taxon>
        <taxon>Rhipicephalinae</taxon>
        <taxon>Rhipicephalus</taxon>
        <taxon>Boophilus</taxon>
    </lineage>
</organism>
<dbReference type="Proteomes" id="UP000821866">
    <property type="component" value="Unassembled WGS sequence"/>
</dbReference>
<feature type="transmembrane region" description="Helical" evidence="1">
    <location>
        <begin position="280"/>
        <end position="304"/>
    </location>
</feature>
<proteinExistence type="predicted"/>
<name>A0A9J6CW88_RHIMP</name>
<evidence type="ECO:0000256" key="1">
    <source>
        <dbReference type="SAM" id="Phobius"/>
    </source>
</evidence>
<keyword evidence="3" id="KW-1185">Reference proteome</keyword>
<keyword evidence="1" id="KW-1133">Transmembrane helix</keyword>
<sequence length="357" mass="39183">MLWMQDNVSVVLTNREGLCGIDAMLGVSTAEEDEDFRNTHDVRGASTARQGAFLLAGPTRSNERRRVFRAAGEGQPASIDDSPRRPACDCRGSGTRITTSYLIDDSMLKRKDEETHKYISASFCVVEVVYVRESDVFSENRLATEHTSTGDGFFLTASITYLFAAWNAIRSHGTTHYEVHGSICTRLLGWLNGIPRRRVNEPVVLLNSEDLYVIVVAVVVCTAESISVLKRAAAASWSKSSDLDQEAAAPPAPIQGDCNVVVNQLQPQDNVPVMLMNREGLYVIITVLTVSNLGCACVLMYSFANYKRLKWRAQNTRLCSAAPSTAARTCTPTMKDAPFTRQLRGARGTTMTTSAIL</sequence>
<evidence type="ECO:0000313" key="3">
    <source>
        <dbReference type="Proteomes" id="UP000821866"/>
    </source>
</evidence>
<accession>A0A9J6CW88</accession>
<reference evidence="2" key="1">
    <citation type="journal article" date="2020" name="Cell">
        <title>Large-Scale Comparative Analyses of Tick Genomes Elucidate Their Genetic Diversity and Vector Capacities.</title>
        <authorList>
            <consortium name="Tick Genome and Microbiome Consortium (TIGMIC)"/>
            <person name="Jia N."/>
            <person name="Wang J."/>
            <person name="Shi W."/>
            <person name="Du L."/>
            <person name="Sun Y."/>
            <person name="Zhan W."/>
            <person name="Jiang J.F."/>
            <person name="Wang Q."/>
            <person name="Zhang B."/>
            <person name="Ji P."/>
            <person name="Bell-Sakyi L."/>
            <person name="Cui X.M."/>
            <person name="Yuan T.T."/>
            <person name="Jiang B.G."/>
            <person name="Yang W.F."/>
            <person name="Lam T.T."/>
            <person name="Chang Q.C."/>
            <person name="Ding S.J."/>
            <person name="Wang X.J."/>
            <person name="Zhu J.G."/>
            <person name="Ruan X.D."/>
            <person name="Zhao L."/>
            <person name="Wei J.T."/>
            <person name="Ye R.Z."/>
            <person name="Que T.C."/>
            <person name="Du C.H."/>
            <person name="Zhou Y.H."/>
            <person name="Cheng J.X."/>
            <person name="Dai P.F."/>
            <person name="Guo W.B."/>
            <person name="Han X.H."/>
            <person name="Huang E.J."/>
            <person name="Li L.F."/>
            <person name="Wei W."/>
            <person name="Gao Y.C."/>
            <person name="Liu J.Z."/>
            <person name="Shao H.Z."/>
            <person name="Wang X."/>
            <person name="Wang C.C."/>
            <person name="Yang T.C."/>
            <person name="Huo Q.B."/>
            <person name="Li W."/>
            <person name="Chen H.Y."/>
            <person name="Chen S.E."/>
            <person name="Zhou L.G."/>
            <person name="Ni X.B."/>
            <person name="Tian J.H."/>
            <person name="Sheng Y."/>
            <person name="Liu T."/>
            <person name="Pan Y.S."/>
            <person name="Xia L.Y."/>
            <person name="Li J."/>
            <person name="Zhao F."/>
            <person name="Cao W.C."/>
        </authorList>
    </citation>
    <scope>NUCLEOTIDE SEQUENCE</scope>
    <source>
        <strain evidence="2">Rmic-2018</strain>
    </source>
</reference>
<keyword evidence="1" id="KW-0812">Transmembrane</keyword>
<comment type="caution">
    <text evidence="2">The sequence shown here is derived from an EMBL/GenBank/DDBJ whole genome shotgun (WGS) entry which is preliminary data.</text>
</comment>
<evidence type="ECO:0000313" key="2">
    <source>
        <dbReference type="EMBL" id="KAH7942599.1"/>
    </source>
</evidence>
<reference evidence="2" key="2">
    <citation type="submission" date="2021-09" db="EMBL/GenBank/DDBJ databases">
        <authorList>
            <person name="Jia N."/>
            <person name="Wang J."/>
            <person name="Shi W."/>
            <person name="Du L."/>
            <person name="Sun Y."/>
            <person name="Zhan W."/>
            <person name="Jiang J."/>
            <person name="Wang Q."/>
            <person name="Zhang B."/>
            <person name="Ji P."/>
            <person name="Sakyi L.B."/>
            <person name="Cui X."/>
            <person name="Yuan T."/>
            <person name="Jiang B."/>
            <person name="Yang W."/>
            <person name="Lam T.T.-Y."/>
            <person name="Chang Q."/>
            <person name="Ding S."/>
            <person name="Wang X."/>
            <person name="Zhu J."/>
            <person name="Ruan X."/>
            <person name="Zhao L."/>
            <person name="Wei J."/>
            <person name="Que T."/>
            <person name="Du C."/>
            <person name="Cheng J."/>
            <person name="Dai P."/>
            <person name="Han X."/>
            <person name="Huang E."/>
            <person name="Gao Y."/>
            <person name="Liu J."/>
            <person name="Shao H."/>
            <person name="Ye R."/>
            <person name="Li L."/>
            <person name="Wei W."/>
            <person name="Wang X."/>
            <person name="Wang C."/>
            <person name="Huo Q."/>
            <person name="Li W."/>
            <person name="Guo W."/>
            <person name="Chen H."/>
            <person name="Chen S."/>
            <person name="Zhou L."/>
            <person name="Zhou L."/>
            <person name="Ni X."/>
            <person name="Tian J."/>
            <person name="Zhou Y."/>
            <person name="Sheng Y."/>
            <person name="Liu T."/>
            <person name="Pan Y."/>
            <person name="Xia L."/>
            <person name="Li J."/>
            <person name="Zhao F."/>
            <person name="Cao W."/>
        </authorList>
    </citation>
    <scope>NUCLEOTIDE SEQUENCE</scope>
    <source>
        <strain evidence="2">Rmic-2018</strain>
        <tissue evidence="2">Larvae</tissue>
    </source>
</reference>
<protein>
    <submittedName>
        <fullName evidence="2">Uncharacterized protein</fullName>
    </submittedName>
</protein>
<gene>
    <name evidence="2" type="ORF">HPB51_028721</name>
</gene>
<dbReference type="AlphaFoldDB" id="A0A9J6CW88"/>
<keyword evidence="1" id="KW-0472">Membrane</keyword>
<dbReference type="EMBL" id="JABSTU010005611">
    <property type="protein sequence ID" value="KAH7942599.1"/>
    <property type="molecule type" value="Genomic_DNA"/>
</dbReference>